<evidence type="ECO:0000259" key="11">
    <source>
        <dbReference type="Pfam" id="PF00694"/>
    </source>
</evidence>
<dbReference type="EC" id="4.2.1.3" evidence="9"/>
<comment type="pathway">
    <text evidence="2">Carbohydrate metabolism; tricarboxylic acid cycle; isocitrate from oxaloacetate: step 2/2.</text>
</comment>
<dbReference type="Gene3D" id="3.20.19.10">
    <property type="entry name" value="Aconitase, domain 4"/>
    <property type="match status" value="1"/>
</dbReference>
<dbReference type="NCBIfam" id="NF006757">
    <property type="entry name" value="PRK09277.1"/>
    <property type="match status" value="1"/>
</dbReference>
<proteinExistence type="inferred from homology"/>
<dbReference type="InterPro" id="IPR001030">
    <property type="entry name" value="Acoase/IPM_deHydtase_lsu_aba"/>
</dbReference>
<evidence type="ECO:0000259" key="10">
    <source>
        <dbReference type="Pfam" id="PF00330"/>
    </source>
</evidence>
<name>A0ABP8GE93_9BURK</name>
<organism evidence="12 13">
    <name type="scientific">Pigmentiphaga soli</name>
    <dbReference type="NCBI Taxonomy" id="1007095"/>
    <lineage>
        <taxon>Bacteria</taxon>
        <taxon>Pseudomonadati</taxon>
        <taxon>Pseudomonadota</taxon>
        <taxon>Betaproteobacteria</taxon>
        <taxon>Burkholderiales</taxon>
        <taxon>Alcaligenaceae</taxon>
        <taxon>Pigmentiphaga</taxon>
    </lineage>
</organism>
<dbReference type="Gene3D" id="6.10.190.10">
    <property type="match status" value="1"/>
</dbReference>
<evidence type="ECO:0000256" key="7">
    <source>
        <dbReference type="ARBA" id="ARBA00023014"/>
    </source>
</evidence>
<dbReference type="Pfam" id="PF00694">
    <property type="entry name" value="Aconitase_C"/>
    <property type="match status" value="1"/>
</dbReference>
<feature type="domain" description="Aconitase/3-isopropylmalate dehydratase large subunit alpha/beta/alpha" evidence="10">
    <location>
        <begin position="75"/>
        <end position="559"/>
    </location>
</feature>
<dbReference type="SUPFAM" id="SSF53732">
    <property type="entry name" value="Aconitase iron-sulfur domain"/>
    <property type="match status" value="1"/>
</dbReference>
<reference evidence="13" key="1">
    <citation type="journal article" date="2019" name="Int. J. Syst. Evol. Microbiol.">
        <title>The Global Catalogue of Microorganisms (GCM) 10K type strain sequencing project: providing services to taxonomists for standard genome sequencing and annotation.</title>
        <authorList>
            <consortium name="The Broad Institute Genomics Platform"/>
            <consortium name="The Broad Institute Genome Sequencing Center for Infectious Disease"/>
            <person name="Wu L."/>
            <person name="Ma J."/>
        </authorList>
    </citation>
    <scope>NUCLEOTIDE SEQUENCE [LARGE SCALE GENOMIC DNA]</scope>
    <source>
        <strain evidence="13">JCM 17666</strain>
    </source>
</reference>
<dbReference type="Gene3D" id="3.30.499.10">
    <property type="entry name" value="Aconitase, domain 3"/>
    <property type="match status" value="2"/>
</dbReference>
<dbReference type="PROSITE" id="PS00450">
    <property type="entry name" value="ACONITASE_1"/>
    <property type="match status" value="1"/>
</dbReference>
<sequence>MSLRETCRQPFETAGGRKSFYSLDALAAQGYPGIRRLPVSLRIVLESLLRNCDGKRVQEYHVRSLASWRPEGDRSHEVPFVVGRIVLQDVAGIPLLGDLAGLREAAARAGRPPSLVRPHVPVDMVIDHAIEVDYNASADAPLRNMQLEMSRNEERFRFVKWAMQAIDGIRLVPPGFGILHQVNLEFLARGLLEADGVCFPDTLVGTDSHTCMIAGLGVVGWGVGGIEAEAAMLGQPVSFATPEVVGVHLTGALREGVTSTDLVLHMTRLLRQADVIGQFVEFFGEGAARLSIPDRATVSNMAPEYGATIGFFPFDERAADYFATTGRTAGEIDDWRRYLQLQHCFGMPADGEIDYSRRLEVDLSTVEPLVAGPRRPQDGVPLSQSKPRFREVLTAPADRGGYGRPAPGDAPRAAGAYQARDGDVLIAAITSCTNTSNPSAMLAAGLLARAAARRRLRPRPWVKTSLAPGSRVVSHYLEANGLQQDLDAVGFAVVGYGCTTCVGNSGPLPDEVLRAVADSGAVCCAVLSGNRNFEARIHPSARAAYLASPPLVVAYALAGTVDIDFAAEPLATDAQGRPVYLRELWPAPAELDAALARASDPALYQAVYRDELGRGNPLWDALPGIGGELYPWDAGSTHLKEPPYFTDPDLQGSSLRDLHGARPLAILGDSVTTDHISPIGSIAPDSSAARYLREHGVAPAAFGSYGSRRMNHEIMVRGGFGNVLLRNRMAPGAVGPWTLHQPDGQRMSIYDASVRYRAEGTPLVVLGGAEYGTGSARDWAAKATRLLGVRAVVAESFERIHRSNLAGMGVLPCQLPAGMRLETLGLDGSERFSIVGLEGEVKPRQPLELRIERDGADTRRIPLTLRLDTPIEVEYAKRGGILPYTLENL</sequence>
<evidence type="ECO:0000256" key="9">
    <source>
        <dbReference type="RuleBase" id="RU361275"/>
    </source>
</evidence>
<evidence type="ECO:0000256" key="1">
    <source>
        <dbReference type="ARBA" id="ARBA00001966"/>
    </source>
</evidence>
<dbReference type="InterPro" id="IPR036008">
    <property type="entry name" value="Aconitase_4Fe-4S_dom"/>
</dbReference>
<protein>
    <recommendedName>
        <fullName evidence="9">Aconitate hydratase</fullName>
        <shortName evidence="9">Aconitase</shortName>
        <ecNumber evidence="9">4.2.1.3</ecNumber>
    </recommendedName>
</protein>
<dbReference type="PRINTS" id="PR00415">
    <property type="entry name" value="ACONITASE"/>
</dbReference>
<comment type="cofactor">
    <cofactor evidence="1">
        <name>[4Fe-4S] cluster</name>
        <dbReference type="ChEBI" id="CHEBI:49883"/>
    </cofactor>
</comment>
<evidence type="ECO:0000256" key="6">
    <source>
        <dbReference type="ARBA" id="ARBA00023004"/>
    </source>
</evidence>
<keyword evidence="4 9" id="KW-0004">4Fe-4S</keyword>
<dbReference type="NCBIfam" id="TIGR01341">
    <property type="entry name" value="aconitase_1"/>
    <property type="match status" value="1"/>
</dbReference>
<evidence type="ECO:0000256" key="8">
    <source>
        <dbReference type="ARBA" id="ARBA00023501"/>
    </source>
</evidence>
<dbReference type="Pfam" id="PF00330">
    <property type="entry name" value="Aconitase"/>
    <property type="match status" value="1"/>
</dbReference>
<feature type="domain" description="Aconitase A/isopropylmalate dehydratase small subunit swivel" evidence="11">
    <location>
        <begin position="689"/>
        <end position="817"/>
    </location>
</feature>
<dbReference type="InterPro" id="IPR000573">
    <property type="entry name" value="AconitaseA/IPMdHydase_ssu_swvl"/>
</dbReference>
<dbReference type="InterPro" id="IPR006249">
    <property type="entry name" value="Aconitase/IRP2"/>
</dbReference>
<evidence type="ECO:0000313" key="13">
    <source>
        <dbReference type="Proteomes" id="UP001501671"/>
    </source>
</evidence>
<evidence type="ECO:0000256" key="3">
    <source>
        <dbReference type="ARBA" id="ARBA00007185"/>
    </source>
</evidence>
<keyword evidence="6 9" id="KW-0408">Iron</keyword>
<evidence type="ECO:0000313" key="12">
    <source>
        <dbReference type="EMBL" id="GAA4322738.1"/>
    </source>
</evidence>
<comment type="caution">
    <text evidence="12">The sequence shown here is derived from an EMBL/GenBank/DDBJ whole genome shotgun (WGS) entry which is preliminary data.</text>
</comment>
<keyword evidence="13" id="KW-1185">Reference proteome</keyword>
<dbReference type="InterPro" id="IPR015931">
    <property type="entry name" value="Acnase/IPM_dHydase_lsu_aba_1/3"/>
</dbReference>
<dbReference type="PROSITE" id="PS01244">
    <property type="entry name" value="ACONITASE_2"/>
    <property type="match status" value="1"/>
</dbReference>
<dbReference type="Proteomes" id="UP001501671">
    <property type="component" value="Unassembled WGS sequence"/>
</dbReference>
<comment type="similarity">
    <text evidence="3 9">Belongs to the aconitase/IPM isomerase family.</text>
</comment>
<dbReference type="SUPFAM" id="SSF52016">
    <property type="entry name" value="LeuD/IlvD-like"/>
    <property type="match status" value="1"/>
</dbReference>
<gene>
    <name evidence="12" type="primary">acnA_1</name>
    <name evidence="12" type="ORF">GCM10023144_02990</name>
</gene>
<dbReference type="InterPro" id="IPR018136">
    <property type="entry name" value="Aconitase_4Fe-4S_BS"/>
</dbReference>
<accession>A0ABP8GE93</accession>
<keyword evidence="5" id="KW-0479">Metal-binding</keyword>
<dbReference type="EMBL" id="BAABFO010000001">
    <property type="protein sequence ID" value="GAA4322738.1"/>
    <property type="molecule type" value="Genomic_DNA"/>
</dbReference>
<dbReference type="RefSeq" id="WP_345245589.1">
    <property type="nucleotide sequence ID" value="NZ_BAABFO010000001.1"/>
</dbReference>
<dbReference type="PANTHER" id="PTHR11670">
    <property type="entry name" value="ACONITASE/IRON-RESPONSIVE ELEMENT FAMILY MEMBER"/>
    <property type="match status" value="1"/>
</dbReference>
<keyword evidence="9" id="KW-0456">Lyase</keyword>
<dbReference type="InterPro" id="IPR015928">
    <property type="entry name" value="Aconitase/3IPM_dehydase_swvl"/>
</dbReference>
<keyword evidence="7 9" id="KW-0411">Iron-sulfur</keyword>
<evidence type="ECO:0000256" key="4">
    <source>
        <dbReference type="ARBA" id="ARBA00022485"/>
    </source>
</evidence>
<evidence type="ECO:0000256" key="5">
    <source>
        <dbReference type="ARBA" id="ARBA00022723"/>
    </source>
</evidence>
<dbReference type="NCBIfam" id="NF009520">
    <property type="entry name" value="PRK12881.1"/>
    <property type="match status" value="1"/>
</dbReference>
<comment type="function">
    <text evidence="9">Catalyzes the isomerization of citrate to isocitrate via cis-aconitate.</text>
</comment>
<evidence type="ECO:0000256" key="2">
    <source>
        <dbReference type="ARBA" id="ARBA00004717"/>
    </source>
</evidence>
<comment type="catalytic activity">
    <reaction evidence="8 9">
        <text>citrate = D-threo-isocitrate</text>
        <dbReference type="Rhea" id="RHEA:10336"/>
        <dbReference type="ChEBI" id="CHEBI:15562"/>
        <dbReference type="ChEBI" id="CHEBI:16947"/>
        <dbReference type="EC" id="4.2.1.3"/>
    </reaction>
</comment>